<dbReference type="GeneID" id="102205104"/>
<feature type="compositionally biased region" description="Low complexity" evidence="4">
    <location>
        <begin position="1371"/>
        <end position="1402"/>
    </location>
</feature>
<evidence type="ECO:0000256" key="1">
    <source>
        <dbReference type="ARBA" id="ARBA00022754"/>
    </source>
</evidence>
<feature type="compositionally biased region" description="Low complexity" evidence="4">
    <location>
        <begin position="1545"/>
        <end position="1555"/>
    </location>
</feature>
<feature type="region of interest" description="Disordered" evidence="4">
    <location>
        <begin position="1366"/>
        <end position="1402"/>
    </location>
</feature>
<accession>A0A9Y3VTT3</accession>
<feature type="coiled-coil region" evidence="3">
    <location>
        <begin position="31"/>
        <end position="72"/>
    </location>
</feature>
<feature type="compositionally biased region" description="Basic and acidic residues" evidence="4">
    <location>
        <begin position="1528"/>
        <end position="1537"/>
    </location>
</feature>
<evidence type="ECO:0000313" key="7">
    <source>
        <dbReference type="RefSeq" id="XP_005747717.1"/>
    </source>
</evidence>
<dbReference type="GO" id="GO:0005882">
    <property type="term" value="C:intermediate filament"/>
    <property type="evidence" value="ECO:0007669"/>
    <property type="project" value="UniProtKB-KW"/>
</dbReference>
<evidence type="ECO:0000256" key="3">
    <source>
        <dbReference type="SAM" id="Coils"/>
    </source>
</evidence>
<feature type="region of interest" description="Disordered" evidence="4">
    <location>
        <begin position="462"/>
        <end position="483"/>
    </location>
</feature>
<organism evidence="6 7">
    <name type="scientific">Pundamilia nyererei</name>
    <dbReference type="NCBI Taxonomy" id="303518"/>
    <lineage>
        <taxon>Eukaryota</taxon>
        <taxon>Metazoa</taxon>
        <taxon>Chordata</taxon>
        <taxon>Craniata</taxon>
        <taxon>Vertebrata</taxon>
        <taxon>Euteleostomi</taxon>
        <taxon>Actinopterygii</taxon>
        <taxon>Neopterygii</taxon>
        <taxon>Teleostei</taxon>
        <taxon>Neoteleostei</taxon>
        <taxon>Acanthomorphata</taxon>
        <taxon>Ovalentaria</taxon>
        <taxon>Cichlomorphae</taxon>
        <taxon>Cichliformes</taxon>
        <taxon>Cichlidae</taxon>
        <taxon>African cichlids</taxon>
        <taxon>Pseudocrenilabrinae</taxon>
        <taxon>Haplochromini</taxon>
        <taxon>Pundamilia</taxon>
    </lineage>
</organism>
<keyword evidence="6" id="KW-1185">Reference proteome</keyword>
<feature type="compositionally biased region" description="Basic and acidic residues" evidence="4">
    <location>
        <begin position="843"/>
        <end position="855"/>
    </location>
</feature>
<evidence type="ECO:0000256" key="4">
    <source>
        <dbReference type="SAM" id="MobiDB-lite"/>
    </source>
</evidence>
<feature type="region of interest" description="Disordered" evidence="4">
    <location>
        <begin position="1456"/>
        <end position="1555"/>
    </location>
</feature>
<keyword evidence="1" id="KW-0403">Intermediate filament</keyword>
<evidence type="ECO:0000256" key="2">
    <source>
        <dbReference type="ARBA" id="ARBA00023054"/>
    </source>
</evidence>
<dbReference type="PANTHER" id="PTHR23239:SF344">
    <property type="entry name" value="KERATIN, TYPE I CYTOSKELETAL 15-LIKE"/>
    <property type="match status" value="1"/>
</dbReference>
<dbReference type="InterPro" id="IPR002957">
    <property type="entry name" value="Keratin_I"/>
</dbReference>
<feature type="compositionally biased region" description="Polar residues" evidence="4">
    <location>
        <begin position="698"/>
        <end position="707"/>
    </location>
</feature>
<feature type="region of interest" description="Disordered" evidence="4">
    <location>
        <begin position="843"/>
        <end position="868"/>
    </location>
</feature>
<feature type="compositionally biased region" description="Low complexity" evidence="4">
    <location>
        <begin position="1049"/>
        <end position="1062"/>
    </location>
</feature>
<dbReference type="InterPro" id="IPR039008">
    <property type="entry name" value="IF_rod_dom"/>
</dbReference>
<reference evidence="7" key="1">
    <citation type="submission" date="2025-08" db="UniProtKB">
        <authorList>
            <consortium name="RefSeq"/>
        </authorList>
    </citation>
    <scope>IDENTIFICATION</scope>
</reference>
<feature type="region of interest" description="Disordered" evidence="4">
    <location>
        <begin position="1039"/>
        <end position="1063"/>
    </location>
</feature>
<feature type="compositionally biased region" description="Basic and acidic residues" evidence="4">
    <location>
        <begin position="708"/>
        <end position="718"/>
    </location>
</feature>
<dbReference type="Pfam" id="PF00038">
    <property type="entry name" value="Filament"/>
    <property type="match status" value="1"/>
</dbReference>
<name>A0A9Y3VTT3_9CICH</name>
<keyword evidence="2 3" id="KW-0175">Coiled coil</keyword>
<dbReference type="Proteomes" id="UP000695023">
    <property type="component" value="Unplaced"/>
</dbReference>
<feature type="region of interest" description="Disordered" evidence="4">
    <location>
        <begin position="1089"/>
        <end position="1160"/>
    </location>
</feature>
<dbReference type="RefSeq" id="XP_005747717.1">
    <property type="nucleotide sequence ID" value="XM_005747660.1"/>
</dbReference>
<feature type="domain" description="IF rod" evidence="5">
    <location>
        <begin position="33"/>
        <end position="317"/>
    </location>
</feature>
<sequence length="1555" mass="168153">MISWLVLRGSRAGGSVCPSTAAPGSGGSSCLSRERAALQQLNRRLASYLQQVKHLEAVNQRLEHQIEEELDRKCPRELRWLDGHLRTASLLQGQISECLSAQAQAKLQLLEAELTVFNLKERCQKVREQCTQLEAELSDLGLLGEVLKVHSLPELQNLLNEQKQEKADLQTQHQQVDHLRQTSVGHLDKNKSKPRCKTQLSMQSISQVTFDPSLGSDADRAELEAMRREVCCLTAELTRLQAAVLVLESSGREQKESLLQQLVVLQESADGLCRDLDSVLQAAAQQAADQQSLLDVKNQLGAEIQDYKQLLDSADRQGVSHVDFNSKPDVRSSCLETRKPTFRSNKTVDRTVSVHGGRVHTLEETPIVSPKTATAAQSDFVHNKHPNNSPRTLTKPLMETIQNSENQRTVVLYKKVCKSIISTETGSRQRSPVEVLTKDRDVGAQTSRDVRALVKTFTSKQAGSLSTDTGTDMETNKNTPSAGPDVIQKTHFVMYETSFHLCKPVAVEVKVREAFIFTQMDPIEASFQAKEKDPTKIIIREAETPPEAVRDMDENVSTVHKPGSPPVFRSSKVQVALMKETDKGTNGRSETVDTEDVLILDQSLGLSKTELKKLIEDKPAVHDNEHFLSSISEINNKLHSKTTSAENVKEEVDKVEELHDCKEVKMNHLKSENELINLQSQEIYFSATNSEMSISLTDSGVALSSSSPEEHQSPREEESMSPTKPDACLNPEKCSVKSSTEPEPDLTPNDPHICLNPTEDMTEVDDGLVDRKEEAEDTLIVLSLDKSLTNMSNNKLVKDADSWTSVGISSPESKENQKCYIQHTDSLKAEVDEMKTVNNASEVKLDPVESKKETGDLSGEEASNISTSLTDSGVGLSCSSYEELQSPKEVHLSVGETNSPSCLSPKICVSPDETEVMLNLTDQVFCPVDVEDHIASPDLLPSPNDPENYLSPNDSDVCLSPDSDVKEEAGRLNLTEANARVHPGEKFILSTKEDGQSVSFSGDGSLPEDRDTKVITSEGNRGVLFRPFKGYEGRGIKLNGTKISSRPTSQRSSLQVSSSHGGSVFGDGRSIIADREEQLGFGGLYRRRDARRSRGKDVSGPADEDKIGGVTMNRGMRGQRNSDWQAKNQTGNAEEASFGNTLSNRGMAFSKPGGFSNSGDAQVGTAAVKGRFSGDLMAYGGCLGHMSVSLPNSGSKEHLPEDGRFGSRGWMVYGDSLIRQNSLDAGTSLPNERGGENSSMNGNLATSPPEAGRFGRRGSAEWIFYEGSLGRKNSWAGSDSSLSAESKERLSPATNSATTPPGAGIFSCGELKVYGWHAGCMSSDSKDCRSAATHIATSPPGTPGAGRFSSGAWTVYCGSPGRVSRADSADRVSSSQMVSPPSSYVSSGRRLNSAGSGGRLSSASVVRRSSSVGRFTGTGSGGWKPVYSSASGHSVGRIGGSGGWLSSSKAAGNRITGAGSGSKVAGSSDRLSSHAGGRISSSGRTNNTGGRVISSSDRPIRSTGSQAGSSKEKISVCKMAALTISAAGRERSQERQRQAQRARQPRQQQQQQQQP</sequence>
<feature type="compositionally biased region" description="Polar residues" evidence="4">
    <location>
        <begin position="1479"/>
        <end position="1509"/>
    </location>
</feature>
<feature type="region of interest" description="Disordered" evidence="4">
    <location>
        <begin position="698"/>
        <end position="758"/>
    </location>
</feature>
<dbReference type="SUPFAM" id="SSF64593">
    <property type="entry name" value="Intermediate filament protein, coiled coil region"/>
    <property type="match status" value="2"/>
</dbReference>
<protein>
    <submittedName>
        <fullName evidence="7">Uncharacterized protein LOC102205104</fullName>
    </submittedName>
</protein>
<dbReference type="PANTHER" id="PTHR23239">
    <property type="entry name" value="INTERMEDIATE FILAMENT"/>
    <property type="match status" value="1"/>
</dbReference>
<feature type="compositionally biased region" description="Polar residues" evidence="4">
    <location>
        <begin position="1119"/>
        <end position="1144"/>
    </location>
</feature>
<feature type="coiled-coil region" evidence="3">
    <location>
        <begin position="109"/>
        <end position="179"/>
    </location>
</feature>
<dbReference type="SMART" id="SM01391">
    <property type="entry name" value="Filament"/>
    <property type="match status" value="1"/>
</dbReference>
<dbReference type="GO" id="GO:0005198">
    <property type="term" value="F:structural molecule activity"/>
    <property type="evidence" value="ECO:0007669"/>
    <property type="project" value="InterPro"/>
</dbReference>
<feature type="compositionally biased region" description="Polar residues" evidence="4">
    <location>
        <begin position="462"/>
        <end position="481"/>
    </location>
</feature>
<proteinExistence type="predicted"/>
<evidence type="ECO:0000259" key="5">
    <source>
        <dbReference type="SMART" id="SM01391"/>
    </source>
</evidence>
<gene>
    <name evidence="7" type="primary">LOC102205104</name>
</gene>
<evidence type="ECO:0000313" key="6">
    <source>
        <dbReference type="Proteomes" id="UP000695023"/>
    </source>
</evidence>
<feature type="region of interest" description="Disordered" evidence="4">
    <location>
        <begin position="1223"/>
        <end position="1253"/>
    </location>
</feature>
<feature type="compositionally biased region" description="Polar residues" evidence="4">
    <location>
        <begin position="1223"/>
        <end position="1246"/>
    </location>
</feature>
<feature type="region of interest" description="Disordered" evidence="4">
    <location>
        <begin position="993"/>
        <end position="1012"/>
    </location>
</feature>
<dbReference type="Gene3D" id="1.20.5.170">
    <property type="match status" value="1"/>
</dbReference>